<feature type="binding site" evidence="8">
    <location>
        <begin position="50"/>
        <end position="55"/>
    </location>
    <ligand>
        <name>ATP</name>
        <dbReference type="ChEBI" id="CHEBI:30616"/>
    </ligand>
</feature>
<keyword evidence="5 8" id="KW-0547">Nucleotide-binding</keyword>
<dbReference type="InterPro" id="IPR011063">
    <property type="entry name" value="TilS/TtcA_N"/>
</dbReference>
<keyword evidence="2 8" id="KW-0963">Cytoplasm</keyword>
<gene>
    <name evidence="8 11" type="primary">tilS</name>
</gene>
<dbReference type="GO" id="GO:0005737">
    <property type="term" value="C:cytoplasm"/>
    <property type="evidence" value="ECO:0007669"/>
    <property type="project" value="UniProtKB-SubCell"/>
</dbReference>
<evidence type="ECO:0000256" key="4">
    <source>
        <dbReference type="ARBA" id="ARBA00022694"/>
    </source>
</evidence>
<evidence type="ECO:0000256" key="8">
    <source>
        <dbReference type="HAMAP-Rule" id="MF_01161"/>
    </source>
</evidence>
<dbReference type="Pfam" id="PF09179">
    <property type="entry name" value="TilS"/>
    <property type="match status" value="1"/>
</dbReference>
<dbReference type="NCBIfam" id="TIGR02432">
    <property type="entry name" value="lysidine_TilS_N"/>
    <property type="match status" value="1"/>
</dbReference>
<keyword evidence="6 8" id="KW-0067">ATP-binding</keyword>
<dbReference type="GO" id="GO:0005524">
    <property type="term" value="F:ATP binding"/>
    <property type="evidence" value="ECO:0007669"/>
    <property type="project" value="UniProtKB-UniRule"/>
</dbReference>
<dbReference type="SMART" id="SM00977">
    <property type="entry name" value="TilS_C"/>
    <property type="match status" value="1"/>
</dbReference>
<keyword evidence="10" id="KW-1185">Reference proteome</keyword>
<proteinExistence type="inferred from homology"/>
<evidence type="ECO:0000313" key="11">
    <source>
        <dbReference type="RefSeq" id="WP_051378534.1"/>
    </source>
</evidence>
<dbReference type="Gene3D" id="3.40.50.620">
    <property type="entry name" value="HUPs"/>
    <property type="match status" value="1"/>
</dbReference>
<dbReference type="OrthoDB" id="9807403at2"/>
<dbReference type="PANTHER" id="PTHR43033:SF1">
    <property type="entry name" value="TRNA(ILE)-LYSIDINE SYNTHASE-RELATED"/>
    <property type="match status" value="1"/>
</dbReference>
<dbReference type="InterPro" id="IPR012795">
    <property type="entry name" value="tRNA_Ile_lys_synt_N"/>
</dbReference>
<evidence type="ECO:0000256" key="1">
    <source>
        <dbReference type="ARBA" id="ARBA00004496"/>
    </source>
</evidence>
<evidence type="ECO:0000256" key="5">
    <source>
        <dbReference type="ARBA" id="ARBA00022741"/>
    </source>
</evidence>
<dbReference type="NCBIfam" id="TIGR02433">
    <property type="entry name" value="lysidine_TilS_C"/>
    <property type="match status" value="1"/>
</dbReference>
<comment type="function">
    <text evidence="8">Ligates lysine onto the cytidine present at position 34 of the AUA codon-specific tRNA(Ile) that contains the anticodon CAU, in an ATP-dependent manner. Cytidine is converted to lysidine, thus changing the amino acid specificity of the tRNA from methionine to isoleucine.</text>
</comment>
<dbReference type="SUPFAM" id="SSF52402">
    <property type="entry name" value="Adenine nucleotide alpha hydrolases-like"/>
    <property type="match status" value="1"/>
</dbReference>
<dbReference type="GO" id="GO:0006400">
    <property type="term" value="P:tRNA modification"/>
    <property type="evidence" value="ECO:0007669"/>
    <property type="project" value="UniProtKB-UniRule"/>
</dbReference>
<dbReference type="Pfam" id="PF01171">
    <property type="entry name" value="ATP_bind_3"/>
    <property type="match status" value="1"/>
</dbReference>
<dbReference type="Pfam" id="PF11734">
    <property type="entry name" value="TilS_C"/>
    <property type="match status" value="1"/>
</dbReference>
<reference evidence="11" key="2">
    <citation type="journal article" date="2003" name="J. Mol. Microbiol. Biotechnol.">
        <title>A global approach to identify novel broad-spectrum antibacterial targets among proteins of unknown function.</title>
        <authorList>
            <person name="Zalacain M."/>
            <person name="Biswas S."/>
            <person name="Ingraham K.A."/>
            <person name="Ambrad J."/>
            <person name="Bryant A."/>
            <person name="Chalker A.F."/>
            <person name="Iordanescu S."/>
            <person name="Fan J."/>
            <person name="Fan F."/>
            <person name="Lunsford R.D."/>
            <person name="O'Dwyer K."/>
            <person name="Palmer L.M."/>
            <person name="So C."/>
            <person name="Sylvester D."/>
            <person name="Volker C."/>
            <person name="Warren P."/>
            <person name="McDevitt D."/>
            <person name="Brown J.R."/>
            <person name="Holmes D.J."/>
            <person name="Burnham M.K."/>
        </authorList>
    </citation>
    <scope>NUCLEOTIDE SEQUENCE</scope>
</reference>
<evidence type="ECO:0000313" key="10">
    <source>
        <dbReference type="Proteomes" id="UP000675920"/>
    </source>
</evidence>
<dbReference type="PANTHER" id="PTHR43033">
    <property type="entry name" value="TRNA(ILE)-LYSIDINE SYNTHASE-RELATED"/>
    <property type="match status" value="1"/>
</dbReference>
<organism evidence="10 11">
    <name type="scientific">Derxia gummosa DSM 723</name>
    <dbReference type="NCBI Taxonomy" id="1121388"/>
    <lineage>
        <taxon>Bacteria</taxon>
        <taxon>Pseudomonadati</taxon>
        <taxon>Pseudomonadota</taxon>
        <taxon>Betaproteobacteria</taxon>
        <taxon>Burkholderiales</taxon>
        <taxon>Alcaligenaceae</taxon>
        <taxon>Derxia</taxon>
    </lineage>
</organism>
<comment type="catalytic activity">
    <reaction evidence="7 8">
        <text>cytidine(34) in tRNA(Ile2) + L-lysine + ATP = lysidine(34) in tRNA(Ile2) + AMP + diphosphate + H(+)</text>
        <dbReference type="Rhea" id="RHEA:43744"/>
        <dbReference type="Rhea" id="RHEA-COMP:10625"/>
        <dbReference type="Rhea" id="RHEA-COMP:10670"/>
        <dbReference type="ChEBI" id="CHEBI:15378"/>
        <dbReference type="ChEBI" id="CHEBI:30616"/>
        <dbReference type="ChEBI" id="CHEBI:32551"/>
        <dbReference type="ChEBI" id="CHEBI:33019"/>
        <dbReference type="ChEBI" id="CHEBI:82748"/>
        <dbReference type="ChEBI" id="CHEBI:83665"/>
        <dbReference type="ChEBI" id="CHEBI:456215"/>
        <dbReference type="EC" id="6.3.4.19"/>
    </reaction>
</comment>
<evidence type="ECO:0000256" key="7">
    <source>
        <dbReference type="ARBA" id="ARBA00048539"/>
    </source>
</evidence>
<feature type="domain" description="Lysidine-tRNA(Ile) synthetase C-terminal" evidence="9">
    <location>
        <begin position="407"/>
        <end position="479"/>
    </location>
</feature>
<evidence type="ECO:0000256" key="2">
    <source>
        <dbReference type="ARBA" id="ARBA00022490"/>
    </source>
</evidence>
<reference evidence="11" key="3">
    <citation type="journal article" date="2003" name="Mol. Cell">
        <title>An RNA-modifying enzyme that governs both the codon and amino acid specificities of isoleucine tRNA.</title>
        <authorList>
            <person name="Soma A."/>
            <person name="Ikeuchi Y."/>
            <person name="Kanemasa S."/>
            <person name="Kobayashi K."/>
            <person name="Ogasawara N."/>
            <person name="Ote T."/>
            <person name="Kato J."/>
            <person name="Watanabe K."/>
            <person name="Sekine Y."/>
            <person name="Suzuki T."/>
        </authorList>
    </citation>
    <scope>NUCLEOTIDE SEQUENCE</scope>
</reference>
<dbReference type="InterPro" id="IPR014729">
    <property type="entry name" value="Rossmann-like_a/b/a_fold"/>
</dbReference>
<keyword evidence="4 8" id="KW-0819">tRNA processing</keyword>
<accession>A0A8B6X9I2</accession>
<dbReference type="HAMAP" id="MF_01161">
    <property type="entry name" value="tRNA_Ile_lys_synt"/>
    <property type="match status" value="1"/>
</dbReference>
<dbReference type="SUPFAM" id="SSF56037">
    <property type="entry name" value="PheT/TilS domain"/>
    <property type="match status" value="1"/>
</dbReference>
<keyword evidence="3 8" id="KW-0436">Ligase</keyword>
<dbReference type="InterPro" id="IPR015262">
    <property type="entry name" value="tRNA_Ile_lys_synt_subst-bd"/>
</dbReference>
<comment type="subcellular location">
    <subcellularLocation>
        <location evidence="1 8">Cytoplasm</location>
    </subcellularLocation>
</comment>
<comment type="domain">
    <text evidence="8">The N-terminal region contains the highly conserved SGGXDS motif, predicted to be a P-loop motif involved in ATP binding.</text>
</comment>
<evidence type="ECO:0000256" key="3">
    <source>
        <dbReference type="ARBA" id="ARBA00022598"/>
    </source>
</evidence>
<dbReference type="GO" id="GO:0032267">
    <property type="term" value="F:tRNA(Ile)-lysidine synthase activity"/>
    <property type="evidence" value="ECO:0007669"/>
    <property type="project" value="UniProtKB-EC"/>
</dbReference>
<reference evidence="11" key="1">
    <citation type="journal article" date="1988" name="J. Biol. Chem.">
        <title>A novel lysine-substituted nucleoside in the first position of the anticodon of minor isoleucine tRNA from Escherichia coli.</title>
        <authorList>
            <person name="Muramatsu T."/>
            <person name="Yokoyama S."/>
            <person name="Horie N."/>
            <person name="Matsuda A."/>
            <person name="Ueda T."/>
            <person name="Yamaizumi Z."/>
            <person name="Kuchino Y."/>
            <person name="Nishimura S."/>
            <person name="Miyazawa T."/>
        </authorList>
    </citation>
    <scope>NUCLEOTIDE SEQUENCE</scope>
</reference>
<evidence type="ECO:0000259" key="9">
    <source>
        <dbReference type="SMART" id="SM00977"/>
    </source>
</evidence>
<dbReference type="RefSeq" id="WP_051378534.1">
    <property type="nucleotide sequence ID" value="NZ_AXWS01000008.1"/>
</dbReference>
<dbReference type="Proteomes" id="UP000675920">
    <property type="component" value="Unplaced"/>
</dbReference>
<dbReference type="AlphaFoldDB" id="A0A8B6X9I2"/>
<evidence type="ECO:0000256" key="6">
    <source>
        <dbReference type="ARBA" id="ARBA00022840"/>
    </source>
</evidence>
<dbReference type="InterPro" id="IPR012796">
    <property type="entry name" value="Lysidine-tRNA-synth_C"/>
</dbReference>
<protein>
    <recommendedName>
        <fullName evidence="8">tRNA(Ile)-lysidine synthase</fullName>
        <ecNumber evidence="8">6.3.4.19</ecNumber>
    </recommendedName>
    <alternativeName>
        <fullName evidence="8">tRNA(Ile)-2-lysyl-cytidine synthase</fullName>
    </alternativeName>
    <alternativeName>
        <fullName evidence="8">tRNA(Ile)-lysidine synthetase</fullName>
    </alternativeName>
</protein>
<dbReference type="InterPro" id="IPR012094">
    <property type="entry name" value="tRNA_Ile_lys_synt"/>
</dbReference>
<dbReference type="Gene3D" id="1.20.59.20">
    <property type="match status" value="1"/>
</dbReference>
<sequence length="482" mass="52144">MASSRKPAASEPVGAAQTPIIGTPFEQAVAAECERRLFHLRERGVAVACSGGKDSTALLHVLARQSARLGFRLVCLHVDHGLQPASADWAWQVGEAAAQLGVAADARRVDVTAVRELGVEAAARSARYAALAEMCAVRGVGVLALGHHALDQAETLLMRLLRGAGPGGLAAMRDWRVDGSELVRWRPMLNSQPAEIAAYLAHYGLEPIDDPSNASDDYLRNALRHRVLAPLLDIAPQALGTIGRSTRLLASAADSLLAQAQSDLAACRANRQTALCFPEFAKALRGPTLDLARLAALDDFRRASVLQLWGRGSGVEPPPEAWLVQAWRQMNLATPDADPDVRWQGWQWSRHRGGLDCLRPSTASTSADTLAWDGQAHWSPTGWPGGFCFERCSSLGVPGALLRSLPLVARARKGGEQLGMDPRRPLRSLKHWYQSLGLPPALRRRAPLLWLGDRLLHVPGIGTEHRCIAGGDDVWQIRWAAD</sequence>
<comment type="similarity">
    <text evidence="8">Belongs to the tRNA(Ile)-lysidine synthase family.</text>
</comment>
<dbReference type="CDD" id="cd01992">
    <property type="entry name" value="TilS_N"/>
    <property type="match status" value="1"/>
</dbReference>
<dbReference type="SUPFAM" id="SSF82829">
    <property type="entry name" value="MesJ substrate recognition domain-like"/>
    <property type="match status" value="1"/>
</dbReference>
<name>A0A8B6X9I2_9BURK</name>
<dbReference type="EC" id="6.3.4.19" evidence="8"/>
<reference evidence="11" key="4">
    <citation type="submission" date="2025-08" db="UniProtKB">
        <authorList>
            <consortium name="RefSeq"/>
        </authorList>
    </citation>
    <scope>IDENTIFICATION</scope>
</reference>